<dbReference type="OrthoDB" id="9810918at2"/>
<dbReference type="Gene3D" id="3.10.310.50">
    <property type="match status" value="1"/>
</dbReference>
<accession>A0A5S3N6A5</accession>
<evidence type="ECO:0000313" key="3">
    <source>
        <dbReference type="EMBL" id="TMM30084.1"/>
    </source>
</evidence>
<dbReference type="PANTHER" id="PTHR30373">
    <property type="entry name" value="UPF0603 PROTEIN YGCG"/>
    <property type="match status" value="1"/>
</dbReference>
<feature type="domain" description="TPM" evidence="2">
    <location>
        <begin position="38"/>
        <end position="161"/>
    </location>
</feature>
<keyword evidence="1" id="KW-0812">Transmembrane</keyword>
<evidence type="ECO:0000259" key="2">
    <source>
        <dbReference type="Pfam" id="PF04536"/>
    </source>
</evidence>
<dbReference type="AlphaFoldDB" id="A0A5S3N6A5"/>
<gene>
    <name evidence="3" type="ORF">FDT66_09490</name>
</gene>
<protein>
    <submittedName>
        <fullName evidence="3">TPM domain-containing protein</fullName>
    </submittedName>
</protein>
<proteinExistence type="predicted"/>
<dbReference type="Pfam" id="PF04536">
    <property type="entry name" value="TPM_phosphatase"/>
    <property type="match status" value="1"/>
</dbReference>
<comment type="caution">
    <text evidence="3">The sequence shown here is derived from an EMBL/GenBank/DDBJ whole genome shotgun (WGS) entry which is preliminary data.</text>
</comment>
<name>A0A5S3N6A5_9FLAO</name>
<keyword evidence="4" id="KW-1185">Reference proteome</keyword>
<organism evidence="3 4">
    <name type="scientific">Polaribacter aestuariivivens</name>
    <dbReference type="NCBI Taxonomy" id="2304626"/>
    <lineage>
        <taxon>Bacteria</taxon>
        <taxon>Pseudomonadati</taxon>
        <taxon>Bacteroidota</taxon>
        <taxon>Flavobacteriia</taxon>
        <taxon>Flavobacteriales</taxon>
        <taxon>Flavobacteriaceae</taxon>
    </lineage>
</organism>
<sequence>MNFLKSIKVVLFLFGIFSNQLIFGQFTVPEKPKNQTSVYDYAKLLTDSQKTNLENKLVRYSDSTSTQIVVIVIETTNKESIGILAPRWAQKWGIGQAKEDNGILILLAEKDRKIWIAPGYGIEPILTAGIVGEITRNVIIPEFKRGNFYAGLDKGTDVIFQLLNGEYKGTRKESTKGFDPGIIFFIIIIIIFFIIISRGNKNNGSGGKRFRRGSLADTIFDTIILSNAGRGGGSFGGGFGGSSSGGGFGGGFGGGGFSGGGAGGSW</sequence>
<keyword evidence="1" id="KW-1133">Transmembrane helix</keyword>
<evidence type="ECO:0000313" key="4">
    <source>
        <dbReference type="Proteomes" id="UP000307140"/>
    </source>
</evidence>
<dbReference type="Proteomes" id="UP000307140">
    <property type="component" value="Unassembled WGS sequence"/>
</dbReference>
<evidence type="ECO:0000256" key="1">
    <source>
        <dbReference type="SAM" id="Phobius"/>
    </source>
</evidence>
<dbReference type="EMBL" id="VANR01000004">
    <property type="protein sequence ID" value="TMM30084.1"/>
    <property type="molecule type" value="Genomic_DNA"/>
</dbReference>
<feature type="transmembrane region" description="Helical" evidence="1">
    <location>
        <begin position="181"/>
        <end position="199"/>
    </location>
</feature>
<keyword evidence="1" id="KW-0472">Membrane</keyword>
<dbReference type="InterPro" id="IPR007621">
    <property type="entry name" value="TPM_dom"/>
</dbReference>
<dbReference type="RefSeq" id="WP_138535935.1">
    <property type="nucleotide sequence ID" value="NZ_VANR01000004.1"/>
</dbReference>
<dbReference type="PANTHER" id="PTHR30373:SF2">
    <property type="entry name" value="UPF0603 PROTEIN YGCG"/>
    <property type="match status" value="1"/>
</dbReference>
<reference evidence="3 4" key="1">
    <citation type="submission" date="2019-05" db="EMBL/GenBank/DDBJ databases">
        <title>Polaribacter aestuariivivens sp. nov., isolated from a tidal flat.</title>
        <authorList>
            <person name="Yoon J.-H."/>
        </authorList>
    </citation>
    <scope>NUCLEOTIDE SEQUENCE [LARGE SCALE GENOMIC DNA]</scope>
    <source>
        <strain evidence="3 4">DBTF-3</strain>
    </source>
</reference>